<gene>
    <name evidence="1" type="ORF">MSG28_000431</name>
</gene>
<dbReference type="EMBL" id="CM046131">
    <property type="protein sequence ID" value="KAI8429976.1"/>
    <property type="molecule type" value="Genomic_DNA"/>
</dbReference>
<reference evidence="1 2" key="1">
    <citation type="journal article" date="2022" name="Genome Biol. Evol.">
        <title>The Spruce Budworm Genome: Reconstructing the Evolutionary History of Antifreeze Proteins.</title>
        <authorList>
            <person name="Beliveau C."/>
            <person name="Gagne P."/>
            <person name="Picq S."/>
            <person name="Vernygora O."/>
            <person name="Keeling C.I."/>
            <person name="Pinkney K."/>
            <person name="Doucet D."/>
            <person name="Wen F."/>
            <person name="Johnston J.S."/>
            <person name="Maaroufi H."/>
            <person name="Boyle B."/>
            <person name="Laroche J."/>
            <person name="Dewar K."/>
            <person name="Juretic N."/>
            <person name="Blackburn G."/>
            <person name="Nisole A."/>
            <person name="Brunet B."/>
            <person name="Brandao M."/>
            <person name="Lumley L."/>
            <person name="Duan J."/>
            <person name="Quan G."/>
            <person name="Lucarotti C.J."/>
            <person name="Roe A.D."/>
            <person name="Sperling F.A.H."/>
            <person name="Levesque R.C."/>
            <person name="Cusson M."/>
        </authorList>
    </citation>
    <scope>NUCLEOTIDE SEQUENCE [LARGE SCALE GENOMIC DNA]</scope>
    <source>
        <tissue evidence="1">Whole insects</tissue>
    </source>
</reference>
<sequence>MGTLKSMVMNCAPRLSICSRTAGRVSKARTAAPMQRAWAAAASPATPPPTTSTRHGGTRPAAYLFRTREEPWKIGRGLDDGAIAGDVCHGAQSVKRLRSTNAGAFGKTIIAKKNAPQEAWQKFSRPESCRDVLEILILYRLAVAT</sequence>
<evidence type="ECO:0000313" key="2">
    <source>
        <dbReference type="Proteomes" id="UP001064048"/>
    </source>
</evidence>
<keyword evidence="2" id="KW-1185">Reference proteome</keyword>
<evidence type="ECO:0000313" key="1">
    <source>
        <dbReference type="EMBL" id="KAI8429976.1"/>
    </source>
</evidence>
<proteinExistence type="predicted"/>
<organism evidence="1 2">
    <name type="scientific">Choristoneura fumiferana</name>
    <name type="common">Spruce budworm moth</name>
    <name type="synonym">Archips fumiferana</name>
    <dbReference type="NCBI Taxonomy" id="7141"/>
    <lineage>
        <taxon>Eukaryota</taxon>
        <taxon>Metazoa</taxon>
        <taxon>Ecdysozoa</taxon>
        <taxon>Arthropoda</taxon>
        <taxon>Hexapoda</taxon>
        <taxon>Insecta</taxon>
        <taxon>Pterygota</taxon>
        <taxon>Neoptera</taxon>
        <taxon>Endopterygota</taxon>
        <taxon>Lepidoptera</taxon>
        <taxon>Glossata</taxon>
        <taxon>Ditrysia</taxon>
        <taxon>Tortricoidea</taxon>
        <taxon>Tortricidae</taxon>
        <taxon>Tortricinae</taxon>
        <taxon>Choristoneura</taxon>
    </lineage>
</organism>
<dbReference type="Proteomes" id="UP001064048">
    <property type="component" value="Chromosome Z"/>
</dbReference>
<protein>
    <submittedName>
        <fullName evidence="1">Uncharacterized protein</fullName>
    </submittedName>
</protein>
<name>A0ACC0K108_CHOFU</name>
<accession>A0ACC0K108</accession>
<comment type="caution">
    <text evidence="1">The sequence shown here is derived from an EMBL/GenBank/DDBJ whole genome shotgun (WGS) entry which is preliminary data.</text>
</comment>